<evidence type="ECO:0000256" key="2">
    <source>
        <dbReference type="ARBA" id="ARBA00004123"/>
    </source>
</evidence>
<feature type="domain" description="BRCT" evidence="18">
    <location>
        <begin position="74"/>
        <end position="136"/>
    </location>
</feature>
<evidence type="ECO:0000256" key="17">
    <source>
        <dbReference type="SAM" id="MobiDB-lite"/>
    </source>
</evidence>
<accession>A0A815B215</accession>
<dbReference type="FunFam" id="3.30.460.10:FF:000020">
    <property type="entry name" value="DNA polymerase lambda"/>
    <property type="match status" value="1"/>
</dbReference>
<evidence type="ECO:0000313" key="20">
    <source>
        <dbReference type="Proteomes" id="UP000663828"/>
    </source>
</evidence>
<evidence type="ECO:0000256" key="14">
    <source>
        <dbReference type="ARBA" id="ARBA00049244"/>
    </source>
</evidence>
<protein>
    <recommendedName>
        <fullName evidence="16">DNA polymerase</fullName>
        <ecNumber evidence="16">2.7.7.7</ecNumber>
    </recommendedName>
</protein>
<evidence type="ECO:0000256" key="15">
    <source>
        <dbReference type="PIRSR" id="PIRSR622312-50"/>
    </source>
</evidence>
<dbReference type="PANTHER" id="PTHR11276:SF28">
    <property type="entry name" value="DNA POLYMERASE LAMBDA"/>
    <property type="match status" value="1"/>
</dbReference>
<dbReference type="AlphaFoldDB" id="A0A815B215"/>
<evidence type="ECO:0000259" key="18">
    <source>
        <dbReference type="PROSITE" id="PS50172"/>
    </source>
</evidence>
<dbReference type="Pfam" id="PF14791">
    <property type="entry name" value="DNA_pol_B_thumb"/>
    <property type="match status" value="1"/>
</dbReference>
<keyword evidence="12" id="KW-0456">Lyase</keyword>
<sequence length="552" mass="63611">MAVHQLFDFDLFQIISSLNRLLEHVNHPEFFSVYETYLEMIDAEYRVYLLPNAIGKGRLAIFRDACSKFSLQCTESFHIDNIDYVIAEDTLDTQIILEKILHLDSSSPHVPPIVSTRWLSESLRAQYLLPCEPYTRSLRAESSIAPQSDHHLNDEKLPRTRHTNEQSIIPRIRSDSDSDYDEDKDANKADEDLVKLASKDITFTKNNWMCCESSALPVESDVNPNQAVIDKLQEMANLYRNSNDKWRAFGYQKAISSLKKCHKPVTTYEEIRRLPGIGSRLAEKIVEIMETGSMTKLEEYQTDADIAVMDLFGQIWGIGPAQAKRWVDLGYRTLDDLRTKAKLTHNQRIGLKYYSEFLERIPRDEVTQIEHVVREAAETIRSGLLIITCGSYRRGKATCGDCDILITHRDGVSHEHLLYPLVDKLKASNFLIDDLVYTDKHEDEPGAHFRYFGVCRLPGDDHLPRRIDIIVVPYAEHACALLYFTDSMLFNRSMRQLADENQMYLSQHRLHVGVIRMGKNKVNGGRLVPTPTEESIFQYLKLSYRPPSERDY</sequence>
<dbReference type="InterPro" id="IPR036420">
    <property type="entry name" value="BRCT_dom_sf"/>
</dbReference>
<keyword evidence="9 16" id="KW-0227">DNA damage</keyword>
<dbReference type="Gene3D" id="1.10.150.20">
    <property type="entry name" value="5' to 3' exonuclease, C-terminal subdomain"/>
    <property type="match status" value="1"/>
</dbReference>
<reference evidence="19" key="1">
    <citation type="submission" date="2021-02" db="EMBL/GenBank/DDBJ databases">
        <authorList>
            <person name="Nowell W R."/>
        </authorList>
    </citation>
    <scope>NUCLEOTIDE SEQUENCE</scope>
</reference>
<dbReference type="PANTHER" id="PTHR11276">
    <property type="entry name" value="DNA POLYMERASE TYPE-X FAMILY MEMBER"/>
    <property type="match status" value="1"/>
</dbReference>
<dbReference type="InterPro" id="IPR001357">
    <property type="entry name" value="BRCT_dom"/>
</dbReference>
<dbReference type="InterPro" id="IPR043519">
    <property type="entry name" value="NT_sf"/>
</dbReference>
<evidence type="ECO:0000256" key="7">
    <source>
        <dbReference type="ARBA" id="ARBA00022705"/>
    </source>
</evidence>
<evidence type="ECO:0000256" key="6">
    <source>
        <dbReference type="ARBA" id="ARBA00022695"/>
    </source>
</evidence>
<evidence type="ECO:0000256" key="9">
    <source>
        <dbReference type="ARBA" id="ARBA00022763"/>
    </source>
</evidence>
<organism evidence="19 20">
    <name type="scientific">Adineta ricciae</name>
    <name type="common">Rotifer</name>
    <dbReference type="NCBI Taxonomy" id="249248"/>
    <lineage>
        <taxon>Eukaryota</taxon>
        <taxon>Metazoa</taxon>
        <taxon>Spiralia</taxon>
        <taxon>Gnathifera</taxon>
        <taxon>Rotifera</taxon>
        <taxon>Eurotatoria</taxon>
        <taxon>Bdelloidea</taxon>
        <taxon>Adinetida</taxon>
        <taxon>Adinetidae</taxon>
        <taxon>Adineta</taxon>
    </lineage>
</organism>
<dbReference type="Proteomes" id="UP000663828">
    <property type="component" value="Unassembled WGS sequence"/>
</dbReference>
<dbReference type="GO" id="GO:0046872">
    <property type="term" value="F:metal ion binding"/>
    <property type="evidence" value="ECO:0007669"/>
    <property type="project" value="UniProtKB-UniRule"/>
</dbReference>
<feature type="active site" description="Nucleophile; Schiff-base intermediate with DNA; for 5'-dRP lyase activity" evidence="15">
    <location>
        <position position="284"/>
    </location>
</feature>
<evidence type="ECO:0000256" key="8">
    <source>
        <dbReference type="ARBA" id="ARBA00022723"/>
    </source>
</evidence>
<feature type="region of interest" description="Disordered" evidence="17">
    <location>
        <begin position="141"/>
        <end position="186"/>
    </location>
</feature>
<keyword evidence="20" id="KW-1185">Reference proteome</keyword>
<dbReference type="Pfam" id="PF14792">
    <property type="entry name" value="DNA_pol_B_palm"/>
    <property type="match status" value="1"/>
</dbReference>
<evidence type="ECO:0000256" key="11">
    <source>
        <dbReference type="ARBA" id="ARBA00023204"/>
    </source>
</evidence>
<comment type="function">
    <text evidence="16">DNA polymerase that functions in several pathways of DNA repair. Involved in base excision repair (BER) responsible for repair of lesions that give rise to abasic (AP) sites in DNA. Also contributes to DNA double-strand break repair by non-homologous end joining and homologous recombination. Has both template-dependent and template-independent (terminal transferase) DNA polymerase activities. Has also a 5'-deoxyribose-5-phosphate lyase (dRP lyase) activity.</text>
</comment>
<dbReference type="GO" id="GO:0003677">
    <property type="term" value="F:DNA binding"/>
    <property type="evidence" value="ECO:0007669"/>
    <property type="project" value="UniProtKB-UniRule"/>
</dbReference>
<dbReference type="InterPro" id="IPR010996">
    <property type="entry name" value="HHH_MUS81"/>
</dbReference>
<dbReference type="SUPFAM" id="SSF81301">
    <property type="entry name" value="Nucleotidyltransferase"/>
    <property type="match status" value="1"/>
</dbReference>
<keyword evidence="7" id="KW-0235">DNA replication</keyword>
<dbReference type="InterPro" id="IPR002054">
    <property type="entry name" value="DNA-dir_DNA_pol_X"/>
</dbReference>
<dbReference type="Pfam" id="PF14716">
    <property type="entry name" value="HHH_8"/>
    <property type="match status" value="1"/>
</dbReference>
<evidence type="ECO:0000313" key="19">
    <source>
        <dbReference type="EMBL" id="CAF1264275.1"/>
    </source>
</evidence>
<dbReference type="Gene3D" id="3.30.210.10">
    <property type="entry name" value="DNA polymerase, thumb domain"/>
    <property type="match status" value="1"/>
</dbReference>
<dbReference type="EMBL" id="CAJNOR010002219">
    <property type="protein sequence ID" value="CAF1264275.1"/>
    <property type="molecule type" value="Genomic_DNA"/>
</dbReference>
<dbReference type="Gene3D" id="3.30.460.10">
    <property type="entry name" value="Beta Polymerase, domain 2"/>
    <property type="match status" value="1"/>
</dbReference>
<keyword evidence="5 16" id="KW-0808">Transferase</keyword>
<dbReference type="CDD" id="cd00141">
    <property type="entry name" value="NT_POLXc"/>
    <property type="match status" value="1"/>
</dbReference>
<evidence type="ECO:0000256" key="12">
    <source>
        <dbReference type="ARBA" id="ARBA00023239"/>
    </source>
</evidence>
<evidence type="ECO:0000256" key="13">
    <source>
        <dbReference type="ARBA" id="ARBA00023242"/>
    </source>
</evidence>
<dbReference type="Gene3D" id="1.10.150.110">
    <property type="entry name" value="DNA polymerase beta, N-terminal domain-like"/>
    <property type="match status" value="1"/>
</dbReference>
<dbReference type="GO" id="GO:0003887">
    <property type="term" value="F:DNA-directed DNA polymerase activity"/>
    <property type="evidence" value="ECO:0007669"/>
    <property type="project" value="UniProtKB-UniRule"/>
</dbReference>
<evidence type="ECO:0000256" key="5">
    <source>
        <dbReference type="ARBA" id="ARBA00022679"/>
    </source>
</evidence>
<dbReference type="Pfam" id="PF10391">
    <property type="entry name" value="DNA_pol_lambd_f"/>
    <property type="match status" value="1"/>
</dbReference>
<evidence type="ECO:0000256" key="10">
    <source>
        <dbReference type="ARBA" id="ARBA00022932"/>
    </source>
</evidence>
<keyword evidence="6 16" id="KW-0548">Nucleotidyltransferase</keyword>
<comment type="cofactor">
    <cofactor evidence="1">
        <name>Mn(2+)</name>
        <dbReference type="ChEBI" id="CHEBI:29035"/>
    </cofactor>
</comment>
<gene>
    <name evidence="19" type="ORF">XAT740_LOCUS26947</name>
</gene>
<dbReference type="Gene3D" id="3.40.50.10190">
    <property type="entry name" value="BRCT domain"/>
    <property type="match status" value="1"/>
</dbReference>
<dbReference type="FunFam" id="1.10.150.20:FF:000010">
    <property type="entry name" value="DNA polymerase lambda"/>
    <property type="match status" value="1"/>
</dbReference>
<name>A0A815B215_ADIRI</name>
<keyword evidence="4" id="KW-0237">DNA synthesis</keyword>
<proteinExistence type="inferred from homology"/>
<feature type="compositionally biased region" description="Basic and acidic residues" evidence="17">
    <location>
        <begin position="148"/>
        <end position="164"/>
    </location>
</feature>
<keyword evidence="8" id="KW-0479">Metal-binding</keyword>
<dbReference type="InterPro" id="IPR027421">
    <property type="entry name" value="DNA_pol_lamdba_lyase_dom_sf"/>
</dbReference>
<dbReference type="InterPro" id="IPR028207">
    <property type="entry name" value="DNA_pol_B_palm_palm"/>
</dbReference>
<dbReference type="GO" id="GO:0006303">
    <property type="term" value="P:double-strand break repair via nonhomologous end joining"/>
    <property type="evidence" value="ECO:0007669"/>
    <property type="project" value="TreeGrafter"/>
</dbReference>
<keyword evidence="13 16" id="KW-0539">Nucleus</keyword>
<dbReference type="EC" id="2.7.7.7" evidence="16"/>
<comment type="subcellular location">
    <subcellularLocation>
        <location evidence="2 16">Nucleus</location>
    </subcellularLocation>
</comment>
<evidence type="ECO:0000256" key="1">
    <source>
        <dbReference type="ARBA" id="ARBA00001936"/>
    </source>
</evidence>
<comment type="catalytic activity">
    <reaction evidence="14 16">
        <text>DNA(n) + a 2'-deoxyribonucleoside 5'-triphosphate = DNA(n+1) + diphosphate</text>
        <dbReference type="Rhea" id="RHEA:22508"/>
        <dbReference type="Rhea" id="RHEA-COMP:17339"/>
        <dbReference type="Rhea" id="RHEA-COMP:17340"/>
        <dbReference type="ChEBI" id="CHEBI:33019"/>
        <dbReference type="ChEBI" id="CHEBI:61560"/>
        <dbReference type="ChEBI" id="CHEBI:173112"/>
        <dbReference type="EC" id="2.7.7.7"/>
    </reaction>
</comment>
<dbReference type="InterPro" id="IPR029398">
    <property type="entry name" value="PolB_thumb"/>
</dbReference>
<dbReference type="FunFam" id="1.10.150.110:FF:000005">
    <property type="entry name" value="DNA polymerase POL4"/>
    <property type="match status" value="1"/>
</dbReference>
<dbReference type="SUPFAM" id="SSF81585">
    <property type="entry name" value="PsbU/PolX domain-like"/>
    <property type="match status" value="1"/>
</dbReference>
<evidence type="ECO:0000256" key="3">
    <source>
        <dbReference type="ARBA" id="ARBA00008323"/>
    </source>
</evidence>
<dbReference type="InterPro" id="IPR018944">
    <property type="entry name" value="DNA_pol_lambd_fingers_domain"/>
</dbReference>
<comment type="similarity">
    <text evidence="3 16">Belongs to the DNA polymerase type-X family.</text>
</comment>
<dbReference type="InterPro" id="IPR002008">
    <property type="entry name" value="DNA_pol_X_beta-like"/>
</dbReference>
<keyword evidence="11 16" id="KW-0234">DNA repair</keyword>
<comment type="caution">
    <text evidence="19">The sequence shown here is derived from an EMBL/GenBank/DDBJ whole genome shotgun (WGS) entry which is preliminary data.</text>
</comment>
<dbReference type="InterPro" id="IPR037160">
    <property type="entry name" value="DNA_Pol_thumb_sf"/>
</dbReference>
<dbReference type="PRINTS" id="PR00869">
    <property type="entry name" value="DNAPOLX"/>
</dbReference>
<dbReference type="PROSITE" id="PS50172">
    <property type="entry name" value="BRCT"/>
    <property type="match status" value="1"/>
</dbReference>
<dbReference type="InterPro" id="IPR022312">
    <property type="entry name" value="DNA_pol_X"/>
</dbReference>
<evidence type="ECO:0000256" key="4">
    <source>
        <dbReference type="ARBA" id="ARBA00022634"/>
    </source>
</evidence>
<keyword evidence="10 16" id="KW-0239">DNA-directed DNA polymerase</keyword>
<evidence type="ECO:0000256" key="16">
    <source>
        <dbReference type="RuleBase" id="RU366014"/>
    </source>
</evidence>
<dbReference type="SUPFAM" id="SSF47802">
    <property type="entry name" value="DNA polymerase beta, N-terminal domain-like"/>
    <property type="match status" value="1"/>
</dbReference>
<dbReference type="SMART" id="SM00483">
    <property type="entry name" value="POLXc"/>
    <property type="match status" value="1"/>
</dbReference>
<dbReference type="PRINTS" id="PR00870">
    <property type="entry name" value="DNAPOLXBETA"/>
</dbReference>
<dbReference type="GO" id="GO:0005634">
    <property type="term" value="C:nucleus"/>
    <property type="evidence" value="ECO:0007669"/>
    <property type="project" value="UniProtKB-SubCell"/>
</dbReference>
<dbReference type="GO" id="GO:0016829">
    <property type="term" value="F:lyase activity"/>
    <property type="evidence" value="ECO:0007669"/>
    <property type="project" value="UniProtKB-KW"/>
</dbReference>
<dbReference type="SUPFAM" id="SSF52113">
    <property type="entry name" value="BRCT domain"/>
    <property type="match status" value="1"/>
</dbReference>